<dbReference type="OrthoDB" id="2946713at2759"/>
<keyword evidence="1" id="KW-0472">Membrane</keyword>
<evidence type="ECO:0000313" key="3">
    <source>
        <dbReference type="Proteomes" id="UP000217790"/>
    </source>
</evidence>
<keyword evidence="1" id="KW-0812">Transmembrane</keyword>
<dbReference type="EMBL" id="KZ293679">
    <property type="protein sequence ID" value="PBK87356.1"/>
    <property type="molecule type" value="Genomic_DNA"/>
</dbReference>
<name>A0A2H3DIT1_ARMGA</name>
<sequence length="136" mass="15665">MSFKSAKSGGLSFDPKDETVLVFIQIVILATFLHELVYSLTRWIFGKLITVTMFRTYEGKRCESGDSIERLVFGGTLCADWKRQDFQDSRLPRVEMIARLCLRTRDKDILIPPSEHIKDSQFAYHELGSEEDLKVS</sequence>
<keyword evidence="1" id="KW-1133">Transmembrane helix</keyword>
<keyword evidence="3" id="KW-1185">Reference proteome</keyword>
<dbReference type="InParanoid" id="A0A2H3DIT1"/>
<organism evidence="2 3">
    <name type="scientific">Armillaria gallica</name>
    <name type="common">Bulbous honey fungus</name>
    <name type="synonym">Armillaria bulbosa</name>
    <dbReference type="NCBI Taxonomy" id="47427"/>
    <lineage>
        <taxon>Eukaryota</taxon>
        <taxon>Fungi</taxon>
        <taxon>Dikarya</taxon>
        <taxon>Basidiomycota</taxon>
        <taxon>Agaricomycotina</taxon>
        <taxon>Agaricomycetes</taxon>
        <taxon>Agaricomycetidae</taxon>
        <taxon>Agaricales</taxon>
        <taxon>Marasmiineae</taxon>
        <taxon>Physalacriaceae</taxon>
        <taxon>Armillaria</taxon>
    </lineage>
</organism>
<evidence type="ECO:0000256" key="1">
    <source>
        <dbReference type="SAM" id="Phobius"/>
    </source>
</evidence>
<dbReference type="Proteomes" id="UP000217790">
    <property type="component" value="Unassembled WGS sequence"/>
</dbReference>
<gene>
    <name evidence="2" type="ORF">ARMGADRAFT_1034909</name>
</gene>
<evidence type="ECO:0000313" key="2">
    <source>
        <dbReference type="EMBL" id="PBK87356.1"/>
    </source>
</evidence>
<dbReference type="OMA" id="SLTRWIF"/>
<protein>
    <submittedName>
        <fullName evidence="2">Uncharacterized protein</fullName>
    </submittedName>
</protein>
<reference evidence="3" key="1">
    <citation type="journal article" date="2017" name="Nat. Ecol. Evol.">
        <title>Genome expansion and lineage-specific genetic innovations in the forest pathogenic fungi Armillaria.</title>
        <authorList>
            <person name="Sipos G."/>
            <person name="Prasanna A.N."/>
            <person name="Walter M.C."/>
            <person name="O'Connor E."/>
            <person name="Balint B."/>
            <person name="Krizsan K."/>
            <person name="Kiss B."/>
            <person name="Hess J."/>
            <person name="Varga T."/>
            <person name="Slot J."/>
            <person name="Riley R."/>
            <person name="Boka B."/>
            <person name="Rigling D."/>
            <person name="Barry K."/>
            <person name="Lee J."/>
            <person name="Mihaltcheva S."/>
            <person name="LaButti K."/>
            <person name="Lipzen A."/>
            <person name="Waldron R."/>
            <person name="Moloney N.M."/>
            <person name="Sperisen C."/>
            <person name="Kredics L."/>
            <person name="Vagvoelgyi C."/>
            <person name="Patrignani A."/>
            <person name="Fitzpatrick D."/>
            <person name="Nagy I."/>
            <person name="Doyle S."/>
            <person name="Anderson J.B."/>
            <person name="Grigoriev I.V."/>
            <person name="Gueldener U."/>
            <person name="Muensterkoetter M."/>
            <person name="Nagy L.G."/>
        </authorList>
    </citation>
    <scope>NUCLEOTIDE SEQUENCE [LARGE SCALE GENOMIC DNA]</scope>
    <source>
        <strain evidence="3">Ar21-2</strain>
    </source>
</reference>
<dbReference type="AlphaFoldDB" id="A0A2H3DIT1"/>
<feature type="transmembrane region" description="Helical" evidence="1">
    <location>
        <begin position="20"/>
        <end position="45"/>
    </location>
</feature>
<proteinExistence type="predicted"/>
<accession>A0A2H3DIT1</accession>